<evidence type="ECO:0000256" key="2">
    <source>
        <dbReference type="ARBA" id="ARBA00020364"/>
    </source>
</evidence>
<dbReference type="GO" id="GO:0097157">
    <property type="term" value="F:pre-mRNA intronic binding"/>
    <property type="evidence" value="ECO:0007669"/>
    <property type="project" value="TreeGrafter"/>
</dbReference>
<accession>A0A3M7PXL2</accession>
<dbReference type="STRING" id="10195.A0A3M7PXL2"/>
<dbReference type="OrthoDB" id="277802at2759"/>
<dbReference type="Pfam" id="PF00076">
    <property type="entry name" value="RRM_1"/>
    <property type="match status" value="1"/>
</dbReference>
<dbReference type="GO" id="GO:0000398">
    <property type="term" value="P:mRNA splicing, via spliceosome"/>
    <property type="evidence" value="ECO:0007669"/>
    <property type="project" value="TreeGrafter"/>
</dbReference>
<dbReference type="PANTHER" id="PTHR16105">
    <property type="entry name" value="RNA-BINDING REGION-CONTAINING PROTEIN 3"/>
    <property type="match status" value="1"/>
</dbReference>
<dbReference type="SUPFAM" id="SSF54928">
    <property type="entry name" value="RNA-binding domain, RBD"/>
    <property type="match status" value="1"/>
</dbReference>
<keyword evidence="9" id="KW-1185">Reference proteome</keyword>
<evidence type="ECO:0000256" key="1">
    <source>
        <dbReference type="ARBA" id="ARBA00004123"/>
    </source>
</evidence>
<evidence type="ECO:0000256" key="6">
    <source>
        <dbReference type="PROSITE-ProRule" id="PRU00176"/>
    </source>
</evidence>
<dbReference type="FunFam" id="3.30.70.330:FF:000207">
    <property type="entry name" value="RNA-binding region (RNP1, RRM)-containing 3"/>
    <property type="match status" value="1"/>
</dbReference>
<name>A0A3M7PXL2_BRAPC</name>
<feature type="domain" description="RRM" evidence="7">
    <location>
        <begin position="239"/>
        <end position="322"/>
    </location>
</feature>
<dbReference type="CDD" id="cd12239">
    <property type="entry name" value="RRM2_RBM40_like"/>
    <property type="match status" value="1"/>
</dbReference>
<reference evidence="8 9" key="1">
    <citation type="journal article" date="2018" name="Sci. Rep.">
        <title>Genomic signatures of local adaptation to the degree of environmental predictability in rotifers.</title>
        <authorList>
            <person name="Franch-Gras L."/>
            <person name="Hahn C."/>
            <person name="Garcia-Roger E.M."/>
            <person name="Carmona M.J."/>
            <person name="Serra M."/>
            <person name="Gomez A."/>
        </authorList>
    </citation>
    <scope>NUCLEOTIDE SEQUENCE [LARGE SCALE GENOMIC DNA]</scope>
    <source>
        <strain evidence="8">HYR1</strain>
    </source>
</reference>
<organism evidence="8 9">
    <name type="scientific">Brachionus plicatilis</name>
    <name type="common">Marine rotifer</name>
    <name type="synonym">Brachionus muelleri</name>
    <dbReference type="NCBI Taxonomy" id="10195"/>
    <lineage>
        <taxon>Eukaryota</taxon>
        <taxon>Metazoa</taxon>
        <taxon>Spiralia</taxon>
        <taxon>Gnathifera</taxon>
        <taxon>Rotifera</taxon>
        <taxon>Eurotatoria</taxon>
        <taxon>Monogononta</taxon>
        <taxon>Pseudotrocha</taxon>
        <taxon>Ploima</taxon>
        <taxon>Brachionidae</taxon>
        <taxon>Brachionus</taxon>
    </lineage>
</organism>
<dbReference type="SMART" id="SM00360">
    <property type="entry name" value="RRM"/>
    <property type="match status" value="1"/>
</dbReference>
<dbReference type="Proteomes" id="UP000276133">
    <property type="component" value="Unassembled WGS sequence"/>
</dbReference>
<dbReference type="InterPro" id="IPR000504">
    <property type="entry name" value="RRM_dom"/>
</dbReference>
<dbReference type="GO" id="GO:0005689">
    <property type="term" value="C:U12-type spliceosomal complex"/>
    <property type="evidence" value="ECO:0007669"/>
    <property type="project" value="TreeGrafter"/>
</dbReference>
<protein>
    <recommendedName>
        <fullName evidence="2">RNA-binding region-containing protein 3</fullName>
    </recommendedName>
</protein>
<dbReference type="EMBL" id="REGN01008415">
    <property type="protein sequence ID" value="RNA03619.1"/>
    <property type="molecule type" value="Genomic_DNA"/>
</dbReference>
<keyword evidence="3" id="KW-0677">Repeat</keyword>
<dbReference type="InterPro" id="IPR035979">
    <property type="entry name" value="RBD_domain_sf"/>
</dbReference>
<evidence type="ECO:0000256" key="3">
    <source>
        <dbReference type="ARBA" id="ARBA00022737"/>
    </source>
</evidence>
<evidence type="ECO:0000256" key="5">
    <source>
        <dbReference type="ARBA" id="ARBA00023242"/>
    </source>
</evidence>
<evidence type="ECO:0000313" key="8">
    <source>
        <dbReference type="EMBL" id="RNA03619.1"/>
    </source>
</evidence>
<dbReference type="InterPro" id="IPR012677">
    <property type="entry name" value="Nucleotide-bd_a/b_plait_sf"/>
</dbReference>
<evidence type="ECO:0000259" key="7">
    <source>
        <dbReference type="PROSITE" id="PS50102"/>
    </source>
</evidence>
<sequence length="326" mass="37614">MDGQSVIESNDYKRKLFERLCGISAKFKIPYPINHKLSYDYPKINPIICQNIISCLVKYPKFYEQTLHLMNKMNLPCPLYPYVREPCAIQIKFDSADNLEKFSSESEIESDPEISLKRKLPDKTNEHVKKIKVKSILKSMNLAPQKQENFNLNEIFEKTNKVVSHNKMKSEVKKILINSDSNFAITMPDSSNSANLTQPHAQESGSCVTNKDLESNRLKLSELEQLPIFKNYQKGNKNSRIYLKNLSKKITEEDLKLIYGRYIDWSSDEHKNAFSIRLMKEGRMKGQAFINFPDENLAEKAVDETLGYILDSKPIIAQFARSTKPS</sequence>
<evidence type="ECO:0000313" key="9">
    <source>
        <dbReference type="Proteomes" id="UP000276133"/>
    </source>
</evidence>
<dbReference type="AlphaFoldDB" id="A0A3M7PXL2"/>
<dbReference type="PANTHER" id="PTHR16105:SF0">
    <property type="entry name" value="RNA-BINDING REGION-CONTAINING PROTEIN 3"/>
    <property type="match status" value="1"/>
</dbReference>
<dbReference type="InterPro" id="IPR045164">
    <property type="entry name" value="RBM41/RNPC3"/>
</dbReference>
<comment type="caution">
    <text evidence="8">The sequence shown here is derived from an EMBL/GenBank/DDBJ whole genome shotgun (WGS) entry which is preliminary data.</text>
</comment>
<evidence type="ECO:0000256" key="4">
    <source>
        <dbReference type="ARBA" id="ARBA00022884"/>
    </source>
</evidence>
<keyword evidence="5" id="KW-0539">Nucleus</keyword>
<proteinExistence type="predicted"/>
<comment type="subcellular location">
    <subcellularLocation>
        <location evidence="1">Nucleus</location>
    </subcellularLocation>
</comment>
<keyword evidence="4 6" id="KW-0694">RNA-binding</keyword>
<dbReference type="PROSITE" id="PS50102">
    <property type="entry name" value="RRM"/>
    <property type="match status" value="1"/>
</dbReference>
<dbReference type="Gene3D" id="3.30.70.330">
    <property type="match status" value="1"/>
</dbReference>
<dbReference type="GO" id="GO:0030626">
    <property type="term" value="F:U12 snRNA binding"/>
    <property type="evidence" value="ECO:0007669"/>
    <property type="project" value="TreeGrafter"/>
</dbReference>
<gene>
    <name evidence="8" type="ORF">BpHYR1_029280</name>
</gene>